<feature type="compositionally biased region" description="Basic residues" evidence="1">
    <location>
        <begin position="279"/>
        <end position="290"/>
    </location>
</feature>
<dbReference type="EMBL" id="AVOT02013143">
    <property type="protein sequence ID" value="MBW0495524.1"/>
    <property type="molecule type" value="Genomic_DNA"/>
</dbReference>
<name>A0A9Q3D2C8_9BASI</name>
<accession>A0A9Q3D2C8</accession>
<evidence type="ECO:0008006" key="4">
    <source>
        <dbReference type="Google" id="ProtNLM"/>
    </source>
</evidence>
<organism evidence="2 3">
    <name type="scientific">Austropuccinia psidii MF-1</name>
    <dbReference type="NCBI Taxonomy" id="1389203"/>
    <lineage>
        <taxon>Eukaryota</taxon>
        <taxon>Fungi</taxon>
        <taxon>Dikarya</taxon>
        <taxon>Basidiomycota</taxon>
        <taxon>Pucciniomycotina</taxon>
        <taxon>Pucciniomycetes</taxon>
        <taxon>Pucciniales</taxon>
        <taxon>Sphaerophragmiaceae</taxon>
        <taxon>Austropuccinia</taxon>
    </lineage>
</organism>
<protein>
    <recommendedName>
        <fullName evidence="4">Retrotransposon gag domain-containing protein</fullName>
    </recommendedName>
</protein>
<reference evidence="2" key="1">
    <citation type="submission" date="2021-03" db="EMBL/GenBank/DDBJ databases">
        <title>Draft genome sequence of rust myrtle Austropuccinia psidii MF-1, a brazilian biotype.</title>
        <authorList>
            <person name="Quecine M.C."/>
            <person name="Pachon D.M.R."/>
            <person name="Bonatelli M.L."/>
            <person name="Correr F.H."/>
            <person name="Franceschini L.M."/>
            <person name="Leite T.F."/>
            <person name="Margarido G.R.A."/>
            <person name="Almeida C.A."/>
            <person name="Ferrarezi J.A."/>
            <person name="Labate C.A."/>
        </authorList>
    </citation>
    <scope>NUCLEOTIDE SEQUENCE</scope>
    <source>
        <strain evidence="2">MF-1</strain>
    </source>
</reference>
<proteinExistence type="predicted"/>
<keyword evidence="3" id="KW-1185">Reference proteome</keyword>
<sequence>MLIQHSPPARKTLSQARAQAILTPTPRAPLDGTPAVPQLRTHFGRKEEGQEDQVLFQEYFICGSIKTTSLQDSIFEGRRMLLLDSTLQSQKLYSVLSINFSSQSGNFSQDRKKFLYSTLFLIGRDSRWIEPYLSNLTNQEPCYLLNSWNFFESHLFILFEDLNEVRKFEAELDFLRIKEGVHVSLYIADFRSSVSRIGDWGERALIHNFRLGLPSRILDQLASYPSRIYHLQDSMDIILQLDTRYHERQKEKRNHQEKKPEASKSYFSHHQRFSSLNQNKKRNFKNRNKPHSSFLNKDFNLIKSEK</sequence>
<evidence type="ECO:0000313" key="2">
    <source>
        <dbReference type="EMBL" id="MBW0495524.1"/>
    </source>
</evidence>
<dbReference type="AlphaFoldDB" id="A0A9Q3D2C8"/>
<comment type="caution">
    <text evidence="2">The sequence shown here is derived from an EMBL/GenBank/DDBJ whole genome shotgun (WGS) entry which is preliminary data.</text>
</comment>
<dbReference type="OrthoDB" id="5582182at2759"/>
<dbReference type="Proteomes" id="UP000765509">
    <property type="component" value="Unassembled WGS sequence"/>
</dbReference>
<gene>
    <name evidence="2" type="ORF">O181_035239</name>
</gene>
<feature type="region of interest" description="Disordered" evidence="1">
    <location>
        <begin position="248"/>
        <end position="306"/>
    </location>
</feature>
<evidence type="ECO:0000313" key="3">
    <source>
        <dbReference type="Proteomes" id="UP000765509"/>
    </source>
</evidence>
<evidence type="ECO:0000256" key="1">
    <source>
        <dbReference type="SAM" id="MobiDB-lite"/>
    </source>
</evidence>